<sequence length="128" mass="14757">MEAWLQASGLWRIVSGTSTLPSFPSPITEAQLQLREVWEVKSDKAAGWLYLLVDPDQRVYFNNIQDDPVKMWKSLQAVHLQKQPGMHFNPYDDLFSIRKLDQESLQSLINRVEDTICKIKDLDPLASL</sequence>
<reference evidence="1" key="1">
    <citation type="submission" date="2020-11" db="EMBL/GenBank/DDBJ databases">
        <authorList>
            <consortium name="DOE Joint Genome Institute"/>
            <person name="Ahrendt S."/>
            <person name="Riley R."/>
            <person name="Andreopoulos W."/>
            <person name="Labutti K."/>
            <person name="Pangilinan J."/>
            <person name="Ruiz-Duenas F.J."/>
            <person name="Barrasa J.M."/>
            <person name="Sanchez-Garcia M."/>
            <person name="Camarero S."/>
            <person name="Miyauchi S."/>
            <person name="Serrano A."/>
            <person name="Linde D."/>
            <person name="Babiker R."/>
            <person name="Drula E."/>
            <person name="Ayuso-Fernandez I."/>
            <person name="Pacheco R."/>
            <person name="Padilla G."/>
            <person name="Ferreira P."/>
            <person name="Barriuso J."/>
            <person name="Kellner H."/>
            <person name="Castanera R."/>
            <person name="Alfaro M."/>
            <person name="Ramirez L."/>
            <person name="Pisabarro A.G."/>
            <person name="Kuo A."/>
            <person name="Tritt A."/>
            <person name="Lipzen A."/>
            <person name="He G."/>
            <person name="Yan M."/>
            <person name="Ng V."/>
            <person name="Cullen D."/>
            <person name="Martin F."/>
            <person name="Rosso M.-N."/>
            <person name="Henrissat B."/>
            <person name="Hibbett D."/>
            <person name="Martinez A.T."/>
            <person name="Grigoriev I.V."/>
        </authorList>
    </citation>
    <scope>NUCLEOTIDE SEQUENCE</scope>
    <source>
        <strain evidence="1">MF-IS2</strain>
    </source>
</reference>
<keyword evidence="2" id="KW-1185">Reference proteome</keyword>
<gene>
    <name evidence="1" type="ORF">P691DRAFT_796417</name>
</gene>
<dbReference type="Pfam" id="PF14223">
    <property type="entry name" value="Retrotran_gag_2"/>
    <property type="match status" value="1"/>
</dbReference>
<evidence type="ECO:0000313" key="2">
    <source>
        <dbReference type="Proteomes" id="UP000807342"/>
    </source>
</evidence>
<proteinExistence type="predicted"/>
<organism evidence="1 2">
    <name type="scientific">Macrolepiota fuliginosa MF-IS2</name>
    <dbReference type="NCBI Taxonomy" id="1400762"/>
    <lineage>
        <taxon>Eukaryota</taxon>
        <taxon>Fungi</taxon>
        <taxon>Dikarya</taxon>
        <taxon>Basidiomycota</taxon>
        <taxon>Agaricomycotina</taxon>
        <taxon>Agaricomycetes</taxon>
        <taxon>Agaricomycetidae</taxon>
        <taxon>Agaricales</taxon>
        <taxon>Agaricineae</taxon>
        <taxon>Agaricaceae</taxon>
        <taxon>Macrolepiota</taxon>
    </lineage>
</organism>
<dbReference type="Proteomes" id="UP000807342">
    <property type="component" value="Unassembled WGS sequence"/>
</dbReference>
<protein>
    <submittedName>
        <fullName evidence="1">Uncharacterized protein</fullName>
    </submittedName>
</protein>
<accession>A0A9P5WVQ5</accession>
<dbReference type="AlphaFoldDB" id="A0A9P5WVQ5"/>
<comment type="caution">
    <text evidence="1">The sequence shown here is derived from an EMBL/GenBank/DDBJ whole genome shotgun (WGS) entry which is preliminary data.</text>
</comment>
<name>A0A9P5WVQ5_9AGAR</name>
<evidence type="ECO:0000313" key="1">
    <source>
        <dbReference type="EMBL" id="KAF9439474.1"/>
    </source>
</evidence>
<dbReference type="OrthoDB" id="3257543at2759"/>
<dbReference type="EMBL" id="MU154196">
    <property type="protein sequence ID" value="KAF9439474.1"/>
    <property type="molecule type" value="Genomic_DNA"/>
</dbReference>